<name>A0ABW4JQH0_9BACL</name>
<dbReference type="SUPFAM" id="SSF53448">
    <property type="entry name" value="Nucleotide-diphospho-sugar transferases"/>
    <property type="match status" value="1"/>
</dbReference>
<evidence type="ECO:0000259" key="1">
    <source>
        <dbReference type="Pfam" id="PF00535"/>
    </source>
</evidence>
<dbReference type="InterPro" id="IPR001173">
    <property type="entry name" value="Glyco_trans_2-like"/>
</dbReference>
<dbReference type="InterPro" id="IPR011990">
    <property type="entry name" value="TPR-like_helical_dom_sf"/>
</dbReference>
<dbReference type="Gene3D" id="3.90.550.10">
    <property type="entry name" value="Spore Coat Polysaccharide Biosynthesis Protein SpsA, Chain A"/>
    <property type="match status" value="1"/>
</dbReference>
<evidence type="ECO:0000313" key="3">
    <source>
        <dbReference type="Proteomes" id="UP001597079"/>
    </source>
</evidence>
<dbReference type="GO" id="GO:0016757">
    <property type="term" value="F:glycosyltransferase activity"/>
    <property type="evidence" value="ECO:0007669"/>
    <property type="project" value="UniProtKB-KW"/>
</dbReference>
<sequence length="637" mass="74162">MKISLCAIVKNDGFLIGKMLKSVVGVVDEIILADTGSTDNTLEIVEKFQNENPDLLQLFHFEWVDDFSAARNFTLSKASGDWILVLDADEFLDAEEKLHLRTFLENTNGHGVFVKQRNYTGSMRDIVNVLDVDVCRVFRKGYEYEGTIHEQIATAIVNENAPFENFTLHLHHIGYTEEYLKLKNKNSRNVALLEEQMRNIPYKEKVLRWFTASNLLAEYSGMQQWEKVIHTARPVIEEMKKMKKERPNFLSRVYKFCINGYRFSERYNEAIRFAKEALNFYPKNTDLRMMLAETYLLMGDFGKAIEELKKCREMGDIQFNFVEYVEGNGTYVAARQIGYAWMRLGDDLTAREWFVKSYEENTEQKGLIPLIVMTVSEVMVLKTMEKVIQTPQRYDEFIESMAIVGHPEVIMFIEKAEKKFGVRPATKRARFAYEVRQGMEPSLPENPSDVDLARMGLWHYEQGDKDKANEMWFSCGGLGEYFFRITTQCSRNIKWEIQRVIDEIMAACAVNFLTDYGLYISDLAKFFPYILRTDVLAGFTSDEYLQASAETYEDCEWKAQVCLAKGELEWAEKWMKIAYLKNGNRTVRGFMIDASMHPDKSESIMREARKVYPDSKMLSLIWKEQFAPKLEKGVLRY</sequence>
<organism evidence="2 3">
    <name type="scientific">Alicyclobacillus fodiniaquatilis</name>
    <dbReference type="NCBI Taxonomy" id="1661150"/>
    <lineage>
        <taxon>Bacteria</taxon>
        <taxon>Bacillati</taxon>
        <taxon>Bacillota</taxon>
        <taxon>Bacilli</taxon>
        <taxon>Bacillales</taxon>
        <taxon>Alicyclobacillaceae</taxon>
        <taxon>Alicyclobacillus</taxon>
    </lineage>
</organism>
<reference evidence="3" key="1">
    <citation type="journal article" date="2019" name="Int. J. Syst. Evol. Microbiol.">
        <title>The Global Catalogue of Microorganisms (GCM) 10K type strain sequencing project: providing services to taxonomists for standard genome sequencing and annotation.</title>
        <authorList>
            <consortium name="The Broad Institute Genomics Platform"/>
            <consortium name="The Broad Institute Genome Sequencing Center for Infectious Disease"/>
            <person name="Wu L."/>
            <person name="Ma J."/>
        </authorList>
    </citation>
    <scope>NUCLEOTIDE SEQUENCE [LARGE SCALE GENOMIC DNA]</scope>
    <source>
        <strain evidence="3">CGMCC 1.12286</strain>
    </source>
</reference>
<dbReference type="Pfam" id="PF14559">
    <property type="entry name" value="TPR_19"/>
    <property type="match status" value="1"/>
</dbReference>
<dbReference type="InterPro" id="IPR029044">
    <property type="entry name" value="Nucleotide-diphossugar_trans"/>
</dbReference>
<feature type="domain" description="Glycosyltransferase 2-like" evidence="1">
    <location>
        <begin position="8"/>
        <end position="130"/>
    </location>
</feature>
<accession>A0ABW4JQH0</accession>
<keyword evidence="2" id="KW-0808">Transferase</keyword>
<comment type="caution">
    <text evidence="2">The sequence shown here is derived from an EMBL/GenBank/DDBJ whole genome shotgun (WGS) entry which is preliminary data.</text>
</comment>
<gene>
    <name evidence="2" type="ORF">ACFSB2_26670</name>
</gene>
<dbReference type="Proteomes" id="UP001597079">
    <property type="component" value="Unassembled WGS sequence"/>
</dbReference>
<dbReference type="RefSeq" id="WP_377946290.1">
    <property type="nucleotide sequence ID" value="NZ_JBHUCX010000102.1"/>
</dbReference>
<proteinExistence type="predicted"/>
<dbReference type="EMBL" id="JBHUCX010000102">
    <property type="protein sequence ID" value="MFD1678253.1"/>
    <property type="molecule type" value="Genomic_DNA"/>
</dbReference>
<keyword evidence="3" id="KW-1185">Reference proteome</keyword>
<keyword evidence="2" id="KW-0328">Glycosyltransferase</keyword>
<dbReference type="CDD" id="cd02511">
    <property type="entry name" value="Beta4Glucosyltransferase"/>
    <property type="match status" value="1"/>
</dbReference>
<dbReference type="PANTHER" id="PTHR43630">
    <property type="entry name" value="POLY-BETA-1,6-N-ACETYL-D-GLUCOSAMINE SYNTHASE"/>
    <property type="match status" value="1"/>
</dbReference>
<dbReference type="Gene3D" id="1.25.40.10">
    <property type="entry name" value="Tetratricopeptide repeat domain"/>
    <property type="match status" value="1"/>
</dbReference>
<evidence type="ECO:0000313" key="2">
    <source>
        <dbReference type="EMBL" id="MFD1678253.1"/>
    </source>
</evidence>
<dbReference type="SUPFAM" id="SSF48452">
    <property type="entry name" value="TPR-like"/>
    <property type="match status" value="1"/>
</dbReference>
<dbReference type="EC" id="2.4.-.-" evidence="2"/>
<protein>
    <submittedName>
        <fullName evidence="2">Glycosyltransferase</fullName>
        <ecNumber evidence="2">2.4.-.-</ecNumber>
    </submittedName>
</protein>
<dbReference type="Pfam" id="PF00535">
    <property type="entry name" value="Glycos_transf_2"/>
    <property type="match status" value="1"/>
</dbReference>
<dbReference type="PANTHER" id="PTHR43630:SF2">
    <property type="entry name" value="GLYCOSYLTRANSFERASE"/>
    <property type="match status" value="1"/>
</dbReference>